<reference evidence="4" key="1">
    <citation type="journal article" date="2014" name="Int. J. Syst. Evol. Microbiol.">
        <title>Complete genome sequence of Corynebacterium casei LMG S-19264T (=DSM 44701T), isolated from a smear-ripened cheese.</title>
        <authorList>
            <consortium name="US DOE Joint Genome Institute (JGI-PGF)"/>
            <person name="Walter F."/>
            <person name="Albersmeier A."/>
            <person name="Kalinowski J."/>
            <person name="Ruckert C."/>
        </authorList>
    </citation>
    <scope>NUCLEOTIDE SEQUENCE</scope>
    <source>
        <strain evidence="4">JCM 4714</strain>
    </source>
</reference>
<comment type="caution">
    <text evidence="4">The sequence shown here is derived from an EMBL/GenBank/DDBJ whole genome shotgun (WGS) entry which is preliminary data.</text>
</comment>
<dbReference type="AlphaFoldDB" id="A0A918YDM0"/>
<feature type="region of interest" description="Disordered" evidence="1">
    <location>
        <begin position="403"/>
        <end position="431"/>
    </location>
</feature>
<protein>
    <submittedName>
        <fullName evidence="4">Uncharacterized protein</fullName>
    </submittedName>
</protein>
<reference evidence="4" key="2">
    <citation type="submission" date="2020-09" db="EMBL/GenBank/DDBJ databases">
        <authorList>
            <person name="Sun Q."/>
            <person name="Ohkuma M."/>
        </authorList>
    </citation>
    <scope>NUCLEOTIDE SEQUENCE</scope>
    <source>
        <strain evidence="4">JCM 4714</strain>
    </source>
</reference>
<feature type="compositionally biased region" description="Gly residues" evidence="1">
    <location>
        <begin position="421"/>
        <end position="431"/>
    </location>
</feature>
<gene>
    <name evidence="4" type="ORF">GCM10010339_15200</name>
</gene>
<dbReference type="Pfam" id="PF19955">
    <property type="entry name" value="EAD1"/>
    <property type="match status" value="1"/>
</dbReference>
<dbReference type="EMBL" id="BMVG01000002">
    <property type="protein sequence ID" value="GHE00356.1"/>
    <property type="molecule type" value="Genomic_DNA"/>
</dbReference>
<evidence type="ECO:0000259" key="2">
    <source>
        <dbReference type="Pfam" id="PF19955"/>
    </source>
</evidence>
<feature type="domain" description="Effector-associated" evidence="2">
    <location>
        <begin position="161"/>
        <end position="249"/>
    </location>
</feature>
<dbReference type="InterPro" id="IPR045430">
    <property type="entry name" value="EAD1"/>
</dbReference>
<proteinExistence type="predicted"/>
<evidence type="ECO:0000259" key="3">
    <source>
        <dbReference type="Pfam" id="PF20006"/>
    </source>
</evidence>
<name>A0A918YDM0_9ACTN</name>
<dbReference type="InterPro" id="IPR045487">
    <property type="entry name" value="fvmYukD-like_N"/>
</dbReference>
<accession>A0A918YDM0</accession>
<feature type="compositionally biased region" description="Basic and acidic residues" evidence="1">
    <location>
        <begin position="403"/>
        <end position="413"/>
    </location>
</feature>
<organism evidence="4 5">
    <name type="scientific">Streptomyces alanosinicus</name>
    <dbReference type="NCBI Taxonomy" id="68171"/>
    <lineage>
        <taxon>Bacteria</taxon>
        <taxon>Bacillati</taxon>
        <taxon>Actinomycetota</taxon>
        <taxon>Actinomycetes</taxon>
        <taxon>Kitasatosporales</taxon>
        <taxon>Streptomycetaceae</taxon>
        <taxon>Streptomyces</taxon>
    </lineage>
</organism>
<evidence type="ECO:0000313" key="5">
    <source>
        <dbReference type="Proteomes" id="UP000655443"/>
    </source>
</evidence>
<dbReference type="Pfam" id="PF20006">
    <property type="entry name" value="fvmYukDl_N"/>
    <property type="match status" value="1"/>
</dbReference>
<evidence type="ECO:0000313" key="4">
    <source>
        <dbReference type="EMBL" id="GHE00356.1"/>
    </source>
</evidence>
<keyword evidence="5" id="KW-1185">Reference proteome</keyword>
<evidence type="ECO:0000256" key="1">
    <source>
        <dbReference type="SAM" id="MobiDB-lite"/>
    </source>
</evidence>
<sequence length="431" mass="48650">MSIGHNLTLLDTRLGLLMARLTPPALAPGPRKRLSDELHTLHRKAGWPSVRDLSRGLGVGVASSSRIHDAFTKPRLPAWGLLQLLVVELAGRAPDIEPEDEMKRFHRLWDTVAEEAEARAAGDEEPPPLHEVHVSRAPAPRARWAKISRRPEPGQVTGHSLPPEIKRVLVDTLAELYRTQNQAEELLEDMDFPPQTRPRWDATQDIVTYWRQVVRALELGAVQRGGVRQLLETMLRRWPGNQELHKIREFLGEERQQPGGAAGNADTLYRTVEFVGSEEYPELLRLVRELVDADAVQLYADHRQAAYRVTEMPAHRLDRLRERAAHIAPGVEVLYGEYDFRPALYTRLEVMGPDGQQFEIPYVPNTTLPSELVPAVWAQYRTEAAQDANGHLLHTVVDYRDESGEAHRLDPERPLYNQGVRDGGQLGVTTA</sequence>
<feature type="domain" description="YukD-like N-terminal" evidence="3">
    <location>
        <begin position="266"/>
        <end position="345"/>
    </location>
</feature>
<dbReference type="Proteomes" id="UP000655443">
    <property type="component" value="Unassembled WGS sequence"/>
</dbReference>